<dbReference type="EMBL" id="NHYD01003054">
    <property type="protein sequence ID" value="PPQ83061.1"/>
    <property type="molecule type" value="Genomic_DNA"/>
</dbReference>
<accession>A0A409WX66</accession>
<gene>
    <name evidence="2" type="ORF">CVT25_005218</name>
</gene>
<reference evidence="2 3" key="1">
    <citation type="journal article" date="2018" name="Evol. Lett.">
        <title>Horizontal gene cluster transfer increased hallucinogenic mushroom diversity.</title>
        <authorList>
            <person name="Reynolds H.T."/>
            <person name="Vijayakumar V."/>
            <person name="Gluck-Thaler E."/>
            <person name="Korotkin H.B."/>
            <person name="Matheny P.B."/>
            <person name="Slot J.C."/>
        </authorList>
    </citation>
    <scope>NUCLEOTIDE SEQUENCE [LARGE SCALE GENOMIC DNA]</scope>
    <source>
        <strain evidence="2 3">2631</strain>
    </source>
</reference>
<evidence type="ECO:0000256" key="1">
    <source>
        <dbReference type="SAM" id="MobiDB-lite"/>
    </source>
</evidence>
<comment type="caution">
    <text evidence="2">The sequence shown here is derived from an EMBL/GenBank/DDBJ whole genome shotgun (WGS) entry which is preliminary data.</text>
</comment>
<proteinExistence type="predicted"/>
<feature type="region of interest" description="Disordered" evidence="1">
    <location>
        <begin position="124"/>
        <end position="179"/>
    </location>
</feature>
<dbReference type="AlphaFoldDB" id="A0A409WX66"/>
<evidence type="ECO:0000313" key="2">
    <source>
        <dbReference type="EMBL" id="PPQ83061.1"/>
    </source>
</evidence>
<protein>
    <submittedName>
        <fullName evidence="2">Uncharacterized protein</fullName>
    </submittedName>
</protein>
<evidence type="ECO:0000313" key="3">
    <source>
        <dbReference type="Proteomes" id="UP000283269"/>
    </source>
</evidence>
<dbReference type="InParanoid" id="A0A409WX66"/>
<name>A0A409WX66_PSICY</name>
<organism evidence="2 3">
    <name type="scientific">Psilocybe cyanescens</name>
    <dbReference type="NCBI Taxonomy" id="93625"/>
    <lineage>
        <taxon>Eukaryota</taxon>
        <taxon>Fungi</taxon>
        <taxon>Dikarya</taxon>
        <taxon>Basidiomycota</taxon>
        <taxon>Agaricomycotina</taxon>
        <taxon>Agaricomycetes</taxon>
        <taxon>Agaricomycetidae</taxon>
        <taxon>Agaricales</taxon>
        <taxon>Agaricineae</taxon>
        <taxon>Strophariaceae</taxon>
        <taxon>Psilocybe</taxon>
    </lineage>
</organism>
<feature type="region of interest" description="Disordered" evidence="1">
    <location>
        <begin position="75"/>
        <end position="100"/>
    </location>
</feature>
<keyword evidence="3" id="KW-1185">Reference proteome</keyword>
<dbReference type="Proteomes" id="UP000283269">
    <property type="component" value="Unassembled WGS sequence"/>
</dbReference>
<feature type="compositionally biased region" description="Polar residues" evidence="1">
    <location>
        <begin position="132"/>
        <end position="169"/>
    </location>
</feature>
<sequence length="280" mass="30858">MENYEQNHAQMPSRSSQIVYNTIILGDAHFYGFNAPQTTHHAHFYGRNAPQTTHHAHFDGCNAPQIAHRMTLASTPHSQGQSFSSRAGNTRGDQPTSGVQTEDVYDQYKEHTAHVDTATVPSLSSGIDAYRNPSTDTTPSSPFVRTERTGNSPSVRPSMSHATTQTPESLDSKGRGDNTPGFEPAIAADTAHSTSPVGFPRPPSYMIAPPSEFIDHDWKLVPGPVSRLSQLPSPSDDNTACVHVRNEDEVDTAGEDNLDRRRRKRPLWKRVFSKLGALFR</sequence>